<feature type="non-terminal residue" evidence="1">
    <location>
        <position position="1"/>
    </location>
</feature>
<gene>
    <name evidence="1" type="ORF">AMECASPLE_028937</name>
</gene>
<comment type="caution">
    <text evidence="1">The sequence shown here is derived from an EMBL/GenBank/DDBJ whole genome shotgun (WGS) entry which is preliminary data.</text>
</comment>
<dbReference type="Proteomes" id="UP001469553">
    <property type="component" value="Unassembled WGS sequence"/>
</dbReference>
<name>A0ABV0ZGA6_9TELE</name>
<dbReference type="EMBL" id="JAHRIP010059679">
    <property type="protein sequence ID" value="MEQ2304610.1"/>
    <property type="molecule type" value="Genomic_DNA"/>
</dbReference>
<sequence>VTVLCANLYTTLFCFYSPLDTALIEEPASVAVTVCGFPFMKGVGDSAGQVTLLLRLSIICSRGRGVVAGIQLTHDPLWLPSNRLPDTVPQEGDLV</sequence>
<reference evidence="1 2" key="1">
    <citation type="submission" date="2021-06" db="EMBL/GenBank/DDBJ databases">
        <authorList>
            <person name="Palmer J.M."/>
        </authorList>
    </citation>
    <scope>NUCLEOTIDE SEQUENCE [LARGE SCALE GENOMIC DNA]</scope>
    <source>
        <strain evidence="1 2">AS_MEX2019</strain>
        <tissue evidence="1">Muscle</tissue>
    </source>
</reference>
<protein>
    <submittedName>
        <fullName evidence="1">Uncharacterized protein</fullName>
    </submittedName>
</protein>
<proteinExistence type="predicted"/>
<accession>A0ABV0ZGA6</accession>
<evidence type="ECO:0000313" key="2">
    <source>
        <dbReference type="Proteomes" id="UP001469553"/>
    </source>
</evidence>
<organism evidence="1 2">
    <name type="scientific">Ameca splendens</name>
    <dbReference type="NCBI Taxonomy" id="208324"/>
    <lineage>
        <taxon>Eukaryota</taxon>
        <taxon>Metazoa</taxon>
        <taxon>Chordata</taxon>
        <taxon>Craniata</taxon>
        <taxon>Vertebrata</taxon>
        <taxon>Euteleostomi</taxon>
        <taxon>Actinopterygii</taxon>
        <taxon>Neopterygii</taxon>
        <taxon>Teleostei</taxon>
        <taxon>Neoteleostei</taxon>
        <taxon>Acanthomorphata</taxon>
        <taxon>Ovalentaria</taxon>
        <taxon>Atherinomorphae</taxon>
        <taxon>Cyprinodontiformes</taxon>
        <taxon>Goodeidae</taxon>
        <taxon>Ameca</taxon>
    </lineage>
</organism>
<evidence type="ECO:0000313" key="1">
    <source>
        <dbReference type="EMBL" id="MEQ2304610.1"/>
    </source>
</evidence>
<keyword evidence="2" id="KW-1185">Reference proteome</keyword>